<dbReference type="PANTHER" id="PTHR16213">
    <property type="entry name" value="SELENOPROTEIN N"/>
    <property type="match status" value="1"/>
</dbReference>
<evidence type="ECO:0000313" key="1">
    <source>
        <dbReference type="EMBL" id="KAG8194591.1"/>
    </source>
</evidence>
<proteinExistence type="predicted"/>
<organism evidence="1 2">
    <name type="scientific">Oedothorax gibbosus</name>
    <dbReference type="NCBI Taxonomy" id="931172"/>
    <lineage>
        <taxon>Eukaryota</taxon>
        <taxon>Metazoa</taxon>
        <taxon>Ecdysozoa</taxon>
        <taxon>Arthropoda</taxon>
        <taxon>Chelicerata</taxon>
        <taxon>Arachnida</taxon>
        <taxon>Araneae</taxon>
        <taxon>Araneomorphae</taxon>
        <taxon>Entelegynae</taxon>
        <taxon>Araneoidea</taxon>
        <taxon>Linyphiidae</taxon>
        <taxon>Erigoninae</taxon>
        <taxon>Oedothorax</taxon>
    </lineage>
</organism>
<keyword evidence="2" id="KW-1185">Reference proteome</keyword>
<comment type="caution">
    <text evidence="1">The sequence shown here is derived from an EMBL/GenBank/DDBJ whole genome shotgun (WGS) entry which is preliminary data.</text>
</comment>
<accession>A0AAV6VG01</accession>
<evidence type="ECO:0008006" key="3">
    <source>
        <dbReference type="Google" id="ProtNLM"/>
    </source>
</evidence>
<dbReference type="InterPro" id="IPR011992">
    <property type="entry name" value="EF-hand-dom_pair"/>
</dbReference>
<dbReference type="AlphaFoldDB" id="A0AAV6VG01"/>
<dbReference type="SUPFAM" id="SSF47473">
    <property type="entry name" value="EF-hand"/>
    <property type="match status" value="1"/>
</dbReference>
<dbReference type="EMBL" id="JAFNEN010000102">
    <property type="protein sequence ID" value="KAG8194591.1"/>
    <property type="molecule type" value="Genomic_DNA"/>
</dbReference>
<dbReference type="GO" id="GO:0055074">
    <property type="term" value="P:calcium ion homeostasis"/>
    <property type="evidence" value="ECO:0007669"/>
    <property type="project" value="TreeGrafter"/>
</dbReference>
<name>A0AAV6VG01_9ARAC</name>
<protein>
    <recommendedName>
        <fullName evidence="3">Selenoprotein N</fullName>
    </recommendedName>
</protein>
<dbReference type="GO" id="GO:0005789">
    <property type="term" value="C:endoplasmic reticulum membrane"/>
    <property type="evidence" value="ECO:0007669"/>
    <property type="project" value="TreeGrafter"/>
</dbReference>
<dbReference type="Proteomes" id="UP000827092">
    <property type="component" value="Unassembled WGS sequence"/>
</dbReference>
<reference evidence="1 2" key="1">
    <citation type="journal article" date="2022" name="Nat. Ecol. Evol.">
        <title>A masculinizing supergene underlies an exaggerated male reproductive morph in a spider.</title>
        <authorList>
            <person name="Hendrickx F."/>
            <person name="De Corte Z."/>
            <person name="Sonet G."/>
            <person name="Van Belleghem S.M."/>
            <person name="Kostlbacher S."/>
            <person name="Vangestel C."/>
        </authorList>
    </citation>
    <scope>NUCLEOTIDE SEQUENCE [LARGE SCALE GENOMIC DNA]</scope>
    <source>
        <strain evidence="1">W744_W776</strain>
    </source>
</reference>
<dbReference type="PANTHER" id="PTHR16213:SF78">
    <property type="entry name" value="SELENOPROTEIN N"/>
    <property type="match status" value="1"/>
</dbReference>
<gene>
    <name evidence="1" type="ORF">JTE90_013327</name>
</gene>
<evidence type="ECO:0000313" key="2">
    <source>
        <dbReference type="Proteomes" id="UP000827092"/>
    </source>
</evidence>
<sequence>MKRLGLLFLAIFGFVCFYYIKNSHDEEIYSDLKDVTSEIEVVFKDLDNNNDEILTFDEFYNLKSSYRILRRNQASEYLHLIQEFPDLPVQLGEQIINIEATFKPLLLKSLTKNITDLSKEELNPLQGLLNWNRPFKEKHPFGSKAFSTFLPSESDVKPGYTWWIVEPSKYAGPPPNRRYFPTKVPQKLLILHALLSLFHPQPFLWTRFTPQGTVAIVRAASDNFYDIIFRVHAEFQINQPPLLPFWFTPSQFQGRLIINKDGTVVKFFALKVPDTKLNVDMEWFSGRTEDDMEVDIGYIPEMSLISSEISVPGDNERGANETLSSLQWTYEISMEDAIETLERQFFPFKKVKYYKFPEAFFKASDESKLVHGLILWDLLQKHFVSFWTTVAELKGMVQENPNPKNSLLAKTCLNNYVFPVESLILFPNGSVIHRVNANDLLTLVEKESLFSIQDPLETLYHQFLQNALLMSKAINPIYKEEL</sequence>